<evidence type="ECO:0000313" key="1">
    <source>
        <dbReference type="EMBL" id="EFX83837.1"/>
    </source>
</evidence>
<dbReference type="Proteomes" id="UP000000305">
    <property type="component" value="Unassembled WGS sequence"/>
</dbReference>
<gene>
    <name evidence="1" type="ORF">DAPPUDRAFT_239647</name>
</gene>
<dbReference type="HOGENOM" id="CLU_2173508_0_0_1"/>
<dbReference type="EMBL" id="GL732536">
    <property type="protein sequence ID" value="EFX83837.1"/>
    <property type="molecule type" value="Genomic_DNA"/>
</dbReference>
<name>E9G9R6_DAPPU</name>
<keyword evidence="2" id="KW-1185">Reference proteome</keyword>
<protein>
    <submittedName>
        <fullName evidence="1">Uncharacterized protein</fullName>
    </submittedName>
</protein>
<dbReference type="AlphaFoldDB" id="E9G9R6"/>
<dbReference type="InParanoid" id="E9G9R6"/>
<dbReference type="KEGG" id="dpx:DAPPUDRAFT_239647"/>
<accession>E9G9R6</accession>
<organism evidence="1 2">
    <name type="scientific">Daphnia pulex</name>
    <name type="common">Water flea</name>
    <dbReference type="NCBI Taxonomy" id="6669"/>
    <lineage>
        <taxon>Eukaryota</taxon>
        <taxon>Metazoa</taxon>
        <taxon>Ecdysozoa</taxon>
        <taxon>Arthropoda</taxon>
        <taxon>Crustacea</taxon>
        <taxon>Branchiopoda</taxon>
        <taxon>Diplostraca</taxon>
        <taxon>Cladocera</taxon>
        <taxon>Anomopoda</taxon>
        <taxon>Daphniidae</taxon>
        <taxon>Daphnia</taxon>
    </lineage>
</organism>
<evidence type="ECO:0000313" key="2">
    <source>
        <dbReference type="Proteomes" id="UP000000305"/>
    </source>
</evidence>
<reference evidence="1 2" key="1">
    <citation type="journal article" date="2011" name="Science">
        <title>The ecoresponsive genome of Daphnia pulex.</title>
        <authorList>
            <person name="Colbourne J.K."/>
            <person name="Pfrender M.E."/>
            <person name="Gilbert D."/>
            <person name="Thomas W.K."/>
            <person name="Tucker A."/>
            <person name="Oakley T.H."/>
            <person name="Tokishita S."/>
            <person name="Aerts A."/>
            <person name="Arnold G.J."/>
            <person name="Basu M.K."/>
            <person name="Bauer D.J."/>
            <person name="Caceres C.E."/>
            <person name="Carmel L."/>
            <person name="Casola C."/>
            <person name="Choi J.H."/>
            <person name="Detter J.C."/>
            <person name="Dong Q."/>
            <person name="Dusheyko S."/>
            <person name="Eads B.D."/>
            <person name="Frohlich T."/>
            <person name="Geiler-Samerotte K.A."/>
            <person name="Gerlach D."/>
            <person name="Hatcher P."/>
            <person name="Jogdeo S."/>
            <person name="Krijgsveld J."/>
            <person name="Kriventseva E.V."/>
            <person name="Kultz D."/>
            <person name="Laforsch C."/>
            <person name="Lindquist E."/>
            <person name="Lopez J."/>
            <person name="Manak J.R."/>
            <person name="Muller J."/>
            <person name="Pangilinan J."/>
            <person name="Patwardhan R.P."/>
            <person name="Pitluck S."/>
            <person name="Pritham E.J."/>
            <person name="Rechtsteiner A."/>
            <person name="Rho M."/>
            <person name="Rogozin I.B."/>
            <person name="Sakarya O."/>
            <person name="Salamov A."/>
            <person name="Schaack S."/>
            <person name="Shapiro H."/>
            <person name="Shiga Y."/>
            <person name="Skalitzky C."/>
            <person name="Smith Z."/>
            <person name="Souvorov A."/>
            <person name="Sung W."/>
            <person name="Tang Z."/>
            <person name="Tsuchiya D."/>
            <person name="Tu H."/>
            <person name="Vos H."/>
            <person name="Wang M."/>
            <person name="Wolf Y.I."/>
            <person name="Yamagata H."/>
            <person name="Yamada T."/>
            <person name="Ye Y."/>
            <person name="Shaw J.R."/>
            <person name="Andrews J."/>
            <person name="Crease T.J."/>
            <person name="Tang H."/>
            <person name="Lucas S.M."/>
            <person name="Robertson H.M."/>
            <person name="Bork P."/>
            <person name="Koonin E.V."/>
            <person name="Zdobnov E.M."/>
            <person name="Grigoriev I.V."/>
            <person name="Lynch M."/>
            <person name="Boore J.L."/>
        </authorList>
    </citation>
    <scope>NUCLEOTIDE SEQUENCE [LARGE SCALE GENOMIC DNA]</scope>
</reference>
<sequence length="110" mass="11533">MVFCTKQLEVIVDYSLHPLITIMDPRMDLEQGLKMRVLLLQNGATNQPANVDVYPVANAADVDVNLANLVDVPVVKPQARAAVRVAVTAANRAAGAGANVDGDPAANAAD</sequence>
<proteinExistence type="predicted"/>